<dbReference type="OMA" id="RDHASEH"/>
<evidence type="ECO:0000256" key="2">
    <source>
        <dbReference type="ARBA" id="ARBA00013279"/>
    </source>
</evidence>
<reference evidence="11" key="1">
    <citation type="journal article" date="2017" name="Nucleic Acids Res.">
        <title>Proteogenomics produces comprehensive and highly accurate protein-coding gene annotation in a complete genome assembly of Malassezia sympodialis.</title>
        <authorList>
            <person name="Zhu Y."/>
            <person name="Engstroem P.G."/>
            <person name="Tellgren-Roth C."/>
            <person name="Baudo C.D."/>
            <person name="Kennell J.C."/>
            <person name="Sun S."/>
            <person name="Billmyre R.B."/>
            <person name="Schroeder M.S."/>
            <person name="Andersson A."/>
            <person name="Holm T."/>
            <person name="Sigurgeirsson B."/>
            <person name="Wu G."/>
            <person name="Sankaranarayanan S.R."/>
            <person name="Siddharthan R."/>
            <person name="Sanyal K."/>
            <person name="Lundeberg J."/>
            <person name="Nystedt B."/>
            <person name="Boekhout T."/>
            <person name="Dawson T.L. Jr."/>
            <person name="Heitman J."/>
            <person name="Scheynius A."/>
            <person name="Lehtioe J."/>
        </authorList>
    </citation>
    <scope>NUCLEOTIDE SEQUENCE [LARGE SCALE GENOMIC DNA]</scope>
    <source>
        <strain evidence="11">ATCC 42132</strain>
    </source>
</reference>
<dbReference type="Gene3D" id="3.40.50.1820">
    <property type="entry name" value="alpha/beta hydrolase"/>
    <property type="match status" value="1"/>
</dbReference>
<evidence type="ECO:0000256" key="7">
    <source>
        <dbReference type="ARBA" id="ARBA00043986"/>
    </source>
</evidence>
<comment type="catalytic activity">
    <reaction evidence="8">
        <text>a diacylglycerol + H2O = a monoacylglycerol + a fatty acid + H(+)</text>
        <dbReference type="Rhea" id="RHEA:32731"/>
        <dbReference type="ChEBI" id="CHEBI:15377"/>
        <dbReference type="ChEBI" id="CHEBI:15378"/>
        <dbReference type="ChEBI" id="CHEBI:17408"/>
        <dbReference type="ChEBI" id="CHEBI:18035"/>
        <dbReference type="ChEBI" id="CHEBI:28868"/>
    </reaction>
</comment>
<keyword evidence="5" id="KW-0843">Virulence</keyword>
<organism evidence="10 11">
    <name type="scientific">Malassezia sympodialis (strain ATCC 42132)</name>
    <name type="common">Atopic eczema-associated yeast</name>
    <dbReference type="NCBI Taxonomy" id="1230383"/>
    <lineage>
        <taxon>Eukaryota</taxon>
        <taxon>Fungi</taxon>
        <taxon>Dikarya</taxon>
        <taxon>Basidiomycota</taxon>
        <taxon>Ustilaginomycotina</taxon>
        <taxon>Malasseziomycetes</taxon>
        <taxon>Malasseziales</taxon>
        <taxon>Malasseziaceae</taxon>
        <taxon>Malassezia</taxon>
    </lineage>
</organism>
<sequence>MRFWTLALLPLALALSAMGLAVRGDDAIDPQADPFYEPPANWEDKPLGHIYRWREVNVKAIMDFKIKKAYQLLYRTSYVNESEPTTSVTTILIPYNAQKDKLVAYGDWEDANGPTCAPSYALQKGIFGPDTSVVLNYALMLPFLQAGYPVAIPDKEGRKNAFASGFVEGHQTLDAIRAIVKFDKMKFTKNVRVVGSGYSGGAIQIGWAASLMPVYAPEIPVVGWYYGGTPTNLEALAKKLNKGLWAGFLIAGFTSIADTYSSFKKFLHKVGTPELLNGMQFVREHCLSDNNNQFPFADLMSKKYTSLGDQIFEAAPIKEVFKKLQMGRDPSLTPNVPVLMQHGVSDEIADYNAAMNSYTDWCGHGANIQLTEYINPVAAHALTAITGIPSSFLWLKDRLDGKEVDFKGCRSSSTEDILFDVNDLGEEFKDVLGIIKGLVGSRIGPNDSQYKKKVTAAN</sequence>
<gene>
    <name evidence="10" type="ORF">MSYG_2630</name>
</gene>
<evidence type="ECO:0000256" key="5">
    <source>
        <dbReference type="ARBA" id="ARBA00023026"/>
    </source>
</evidence>
<protein>
    <recommendedName>
        <fullName evidence="2">triacylglycerol lipase</fullName>
        <ecNumber evidence="2">3.1.1.3</ecNumber>
    </recommendedName>
</protein>
<proteinExistence type="inferred from homology"/>
<dbReference type="Proteomes" id="UP000186303">
    <property type="component" value="Chromosome 4"/>
</dbReference>
<dbReference type="InterPro" id="IPR029058">
    <property type="entry name" value="AB_hydrolase_fold"/>
</dbReference>
<dbReference type="EC" id="3.1.1.3" evidence="2"/>
<dbReference type="SUPFAM" id="SSF53474">
    <property type="entry name" value="alpha/beta-Hydrolases"/>
    <property type="match status" value="1"/>
</dbReference>
<dbReference type="GO" id="GO:0016042">
    <property type="term" value="P:lipid catabolic process"/>
    <property type="evidence" value="ECO:0007669"/>
    <property type="project" value="UniProtKB-KW"/>
</dbReference>
<accession>M5EPG9</accession>
<dbReference type="Gene3D" id="1.10.260.130">
    <property type="match status" value="1"/>
</dbReference>
<dbReference type="GO" id="GO:0004806">
    <property type="term" value="F:triacylglycerol lipase activity"/>
    <property type="evidence" value="ECO:0007669"/>
    <property type="project" value="UniProtKB-EC"/>
</dbReference>
<keyword evidence="6" id="KW-0443">Lipid metabolism</keyword>
<dbReference type="AlphaFoldDB" id="M5EPG9"/>
<evidence type="ECO:0000256" key="1">
    <source>
        <dbReference type="ARBA" id="ARBA00001024"/>
    </source>
</evidence>
<evidence type="ECO:0000256" key="9">
    <source>
        <dbReference type="ARBA" id="ARBA00048461"/>
    </source>
</evidence>
<dbReference type="KEGG" id="msym:MSY001_2281"/>
<dbReference type="Pfam" id="PF03583">
    <property type="entry name" value="LIP"/>
    <property type="match status" value="1"/>
</dbReference>
<evidence type="ECO:0000313" key="11">
    <source>
        <dbReference type="Proteomes" id="UP000186303"/>
    </source>
</evidence>
<evidence type="ECO:0000256" key="4">
    <source>
        <dbReference type="ARBA" id="ARBA00022963"/>
    </source>
</evidence>
<keyword evidence="11" id="KW-1185">Reference proteome</keyword>
<dbReference type="RefSeq" id="XP_018740816.1">
    <property type="nucleotide sequence ID" value="XM_018884125.1"/>
</dbReference>
<evidence type="ECO:0000256" key="3">
    <source>
        <dbReference type="ARBA" id="ARBA00022801"/>
    </source>
</evidence>
<dbReference type="OrthoDB" id="2373480at2759"/>
<comment type="catalytic activity">
    <reaction evidence="9">
        <text>a monoacylglycerol + H2O = glycerol + a fatty acid + H(+)</text>
        <dbReference type="Rhea" id="RHEA:15245"/>
        <dbReference type="ChEBI" id="CHEBI:15377"/>
        <dbReference type="ChEBI" id="CHEBI:15378"/>
        <dbReference type="ChEBI" id="CHEBI:17408"/>
        <dbReference type="ChEBI" id="CHEBI:17754"/>
        <dbReference type="ChEBI" id="CHEBI:28868"/>
    </reaction>
</comment>
<dbReference type="EMBL" id="LT671824">
    <property type="protein sequence ID" value="SHO78288.1"/>
    <property type="molecule type" value="Genomic_DNA"/>
</dbReference>
<dbReference type="VEuPathDB" id="FungiDB:MSYG_2630"/>
<dbReference type="InterPro" id="IPR005152">
    <property type="entry name" value="Lipase_secreted"/>
</dbReference>
<name>M5EPG9_MALS4</name>
<comment type="similarity">
    <text evidence="7">Belongs to the AB hydrolase superfamily. Lipase family. Class Lip subfamily.</text>
</comment>
<comment type="catalytic activity">
    <reaction evidence="1">
        <text>a triacylglycerol + H2O = a diacylglycerol + a fatty acid + H(+)</text>
        <dbReference type="Rhea" id="RHEA:12044"/>
        <dbReference type="ChEBI" id="CHEBI:15377"/>
        <dbReference type="ChEBI" id="CHEBI:15378"/>
        <dbReference type="ChEBI" id="CHEBI:17855"/>
        <dbReference type="ChEBI" id="CHEBI:18035"/>
        <dbReference type="ChEBI" id="CHEBI:28868"/>
        <dbReference type="EC" id="3.1.1.3"/>
    </reaction>
</comment>
<keyword evidence="4" id="KW-0442">Lipid degradation</keyword>
<dbReference type="PANTHER" id="PTHR34853">
    <property type="match status" value="1"/>
</dbReference>
<dbReference type="PANTHER" id="PTHR34853:SF5">
    <property type="entry name" value="LIP-DOMAIN-CONTAINING PROTEIN-RELATED"/>
    <property type="match status" value="1"/>
</dbReference>
<evidence type="ECO:0000313" key="10">
    <source>
        <dbReference type="EMBL" id="SHO78288.1"/>
    </source>
</evidence>
<dbReference type="HOGENOM" id="CLU_029538_5_0_1"/>
<evidence type="ECO:0000256" key="8">
    <source>
        <dbReference type="ARBA" id="ARBA00047591"/>
    </source>
</evidence>
<evidence type="ECO:0000256" key="6">
    <source>
        <dbReference type="ARBA" id="ARBA00023098"/>
    </source>
</evidence>
<keyword evidence="3" id="KW-0378">Hydrolase</keyword>